<evidence type="ECO:0008006" key="3">
    <source>
        <dbReference type="Google" id="ProtNLM"/>
    </source>
</evidence>
<dbReference type="Proteomes" id="UP000317512">
    <property type="component" value="Chromosome"/>
</dbReference>
<dbReference type="OrthoDB" id="398601at2"/>
<dbReference type="AlphaFoldDB" id="A0A5B8K657"/>
<name>A0A5B8K657_9MOLU</name>
<accession>A0A5B8K657</accession>
<gene>
    <name evidence="1" type="ORF">FOY43_02490</name>
</gene>
<evidence type="ECO:0000313" key="2">
    <source>
        <dbReference type="Proteomes" id="UP000317512"/>
    </source>
</evidence>
<dbReference type="RefSeq" id="WP_146308974.1">
    <property type="nucleotide sequence ID" value="NZ_CP041663.1"/>
</dbReference>
<dbReference type="EMBL" id="CP041663">
    <property type="protein sequence ID" value="QDY88515.1"/>
    <property type="molecule type" value="Genomic_DNA"/>
</dbReference>
<reference evidence="2" key="1">
    <citation type="submission" date="2019-07" db="EMBL/GenBank/DDBJ databases">
        <title>Complete genome sequences of three Mycoplasma sp. 1220 strains.</title>
        <authorList>
            <person name="Grozner D."/>
            <person name="Forro B."/>
            <person name="Kovacs A.B."/>
            <person name="Marton S."/>
            <person name="Banyai K."/>
            <person name="Kreizinger Z."/>
            <person name="Sulyok K.M."/>
            <person name="Gyuranecz M."/>
        </authorList>
    </citation>
    <scope>NUCLEOTIDE SEQUENCE [LARGE SCALE GENOMIC DNA]</scope>
    <source>
        <strain evidence="2">MYCAV93</strain>
    </source>
</reference>
<sequence length="173" mass="20213">MIKKIRKIFYFTMPIVSLVGMSVVSSSCNNDRKEATESLYKYRSYVEENIQYFKEEILNINITKDNCINIDTTKNKLENFNFEYLLCTGNITVKKNLYSFNGHNYRIEINQRSQSVPGTNKATIFLNITDTNLDVKTTSNAIEIEGFKVTSVSHNHYIYDYKIRDCESCKQYN</sequence>
<proteinExistence type="predicted"/>
<protein>
    <recommendedName>
        <fullName evidence="3">Lipoprotein</fullName>
    </recommendedName>
</protein>
<dbReference type="PROSITE" id="PS51257">
    <property type="entry name" value="PROKAR_LIPOPROTEIN"/>
    <property type="match status" value="1"/>
</dbReference>
<organism evidence="1 2">
    <name type="scientific">Mycoplasma anserisalpingitidis</name>
    <dbReference type="NCBI Taxonomy" id="519450"/>
    <lineage>
        <taxon>Bacteria</taxon>
        <taxon>Bacillati</taxon>
        <taxon>Mycoplasmatota</taxon>
        <taxon>Mollicutes</taxon>
        <taxon>Mycoplasmataceae</taxon>
        <taxon>Mycoplasma</taxon>
    </lineage>
</organism>
<evidence type="ECO:0000313" key="1">
    <source>
        <dbReference type="EMBL" id="QDY88515.1"/>
    </source>
</evidence>